<dbReference type="RefSeq" id="WP_145364910.1">
    <property type="nucleotide sequence ID" value="NZ_CP036268.1"/>
</dbReference>
<protein>
    <submittedName>
        <fullName evidence="2">Uncharacterized protein</fullName>
    </submittedName>
</protein>
<keyword evidence="1" id="KW-0472">Membrane</keyword>
<evidence type="ECO:0000313" key="2">
    <source>
        <dbReference type="EMBL" id="QDT38842.1"/>
    </source>
</evidence>
<keyword evidence="1" id="KW-0812">Transmembrane</keyword>
<gene>
    <name evidence="2" type="ORF">Pan189_32410</name>
</gene>
<dbReference type="EMBL" id="CP036268">
    <property type="protein sequence ID" value="QDT38842.1"/>
    <property type="molecule type" value="Genomic_DNA"/>
</dbReference>
<keyword evidence="1" id="KW-1133">Transmembrane helix</keyword>
<proteinExistence type="predicted"/>
<keyword evidence="3" id="KW-1185">Reference proteome</keyword>
<organism evidence="2 3">
    <name type="scientific">Stratiformator vulcanicus</name>
    <dbReference type="NCBI Taxonomy" id="2527980"/>
    <lineage>
        <taxon>Bacteria</taxon>
        <taxon>Pseudomonadati</taxon>
        <taxon>Planctomycetota</taxon>
        <taxon>Planctomycetia</taxon>
        <taxon>Planctomycetales</taxon>
        <taxon>Planctomycetaceae</taxon>
        <taxon>Stratiformator</taxon>
    </lineage>
</organism>
<dbReference type="KEGG" id="svp:Pan189_32410"/>
<accession>A0A517R4P8</accession>
<name>A0A517R4P8_9PLAN</name>
<dbReference type="Proteomes" id="UP000317318">
    <property type="component" value="Chromosome"/>
</dbReference>
<reference evidence="2 3" key="1">
    <citation type="submission" date="2019-02" db="EMBL/GenBank/DDBJ databases">
        <title>Deep-cultivation of Planctomycetes and their phenomic and genomic characterization uncovers novel biology.</title>
        <authorList>
            <person name="Wiegand S."/>
            <person name="Jogler M."/>
            <person name="Boedeker C."/>
            <person name="Pinto D."/>
            <person name="Vollmers J."/>
            <person name="Rivas-Marin E."/>
            <person name="Kohn T."/>
            <person name="Peeters S.H."/>
            <person name="Heuer A."/>
            <person name="Rast P."/>
            <person name="Oberbeckmann S."/>
            <person name="Bunk B."/>
            <person name="Jeske O."/>
            <person name="Meyerdierks A."/>
            <person name="Storesund J.E."/>
            <person name="Kallscheuer N."/>
            <person name="Luecker S."/>
            <person name="Lage O.M."/>
            <person name="Pohl T."/>
            <person name="Merkel B.J."/>
            <person name="Hornburger P."/>
            <person name="Mueller R.-W."/>
            <person name="Bruemmer F."/>
            <person name="Labrenz M."/>
            <person name="Spormann A.M."/>
            <person name="Op den Camp H."/>
            <person name="Overmann J."/>
            <person name="Amann R."/>
            <person name="Jetten M.S.M."/>
            <person name="Mascher T."/>
            <person name="Medema M.H."/>
            <person name="Devos D.P."/>
            <person name="Kaster A.-K."/>
            <person name="Ovreas L."/>
            <person name="Rohde M."/>
            <person name="Galperin M.Y."/>
            <person name="Jogler C."/>
        </authorList>
    </citation>
    <scope>NUCLEOTIDE SEQUENCE [LARGE SCALE GENOMIC DNA]</scope>
    <source>
        <strain evidence="2 3">Pan189</strain>
    </source>
</reference>
<dbReference type="AlphaFoldDB" id="A0A517R4P8"/>
<feature type="transmembrane region" description="Helical" evidence="1">
    <location>
        <begin position="16"/>
        <end position="34"/>
    </location>
</feature>
<evidence type="ECO:0000313" key="3">
    <source>
        <dbReference type="Proteomes" id="UP000317318"/>
    </source>
</evidence>
<sequence length="234" mass="25981">MSWIVKTFRSGWNNRWIRFAVIGLLIGHVMLYWGMRNGSIGRLLDYPRLRPLRVWEKPLAKFPPRGVTPSAATVDRTLAVIDGRFDQGFTMKYYIVNAGSVVEAGSMSGWMRRRTRTPFAIDGAFVLRTDPVTPIGANSVPPYNIVTPAAKKTETVHISFGRPATPQGGGDYGIALTRPVIAARQVFHGYLGGDREYLLYVEGDRPFIATRAMSVEQFAKSNPGSYLVVTISGR</sequence>
<evidence type="ECO:0000256" key="1">
    <source>
        <dbReference type="SAM" id="Phobius"/>
    </source>
</evidence>